<dbReference type="PANTHER" id="PTHR15722:SF2">
    <property type="entry name" value="INTRAFLAGELLAR TRANSPORT PROTEIN 172 HOMOLOG"/>
    <property type="match status" value="1"/>
</dbReference>
<evidence type="ECO:0000256" key="5">
    <source>
        <dbReference type="ARBA" id="ARBA00023273"/>
    </source>
</evidence>
<accession>A0A7S0IJW9</accession>
<dbReference type="GO" id="GO:0042073">
    <property type="term" value="P:intraciliary transport"/>
    <property type="evidence" value="ECO:0007669"/>
    <property type="project" value="TreeGrafter"/>
</dbReference>
<evidence type="ECO:0000256" key="2">
    <source>
        <dbReference type="ARBA" id="ARBA00022574"/>
    </source>
</evidence>
<protein>
    <recommendedName>
        <fullName evidence="8">Intraflagellar transport protein 172</fullName>
    </recommendedName>
</protein>
<dbReference type="GO" id="GO:0005930">
    <property type="term" value="C:axoneme"/>
    <property type="evidence" value="ECO:0007669"/>
    <property type="project" value="TreeGrafter"/>
</dbReference>
<keyword evidence="3" id="KW-0677">Repeat</keyword>
<evidence type="ECO:0008006" key="8">
    <source>
        <dbReference type="Google" id="ProtNLM"/>
    </source>
</evidence>
<dbReference type="AlphaFoldDB" id="A0A7S0IJW9"/>
<organism evidence="7">
    <name type="scientific">Micromonas pusilla</name>
    <name type="common">Picoplanktonic green alga</name>
    <name type="synonym">Chromulina pusilla</name>
    <dbReference type="NCBI Taxonomy" id="38833"/>
    <lineage>
        <taxon>Eukaryota</taxon>
        <taxon>Viridiplantae</taxon>
        <taxon>Chlorophyta</taxon>
        <taxon>Mamiellophyceae</taxon>
        <taxon>Mamiellales</taxon>
        <taxon>Mamiellaceae</taxon>
        <taxon>Micromonas</taxon>
    </lineage>
</organism>
<evidence type="ECO:0000256" key="3">
    <source>
        <dbReference type="ARBA" id="ARBA00022737"/>
    </source>
</evidence>
<feature type="region of interest" description="Disordered" evidence="6">
    <location>
        <begin position="55"/>
        <end position="106"/>
    </location>
</feature>
<evidence type="ECO:0000256" key="4">
    <source>
        <dbReference type="ARBA" id="ARBA00023069"/>
    </source>
</evidence>
<gene>
    <name evidence="7" type="ORF">MCOM1403_LOCUS10536</name>
</gene>
<sequence>MENAWDAAVRVAVGNVPGKARTVVQEVAARLRGIGRDDRAEELLGSAGVNARSGGAYQAAARKPARPGSAQPKRDIVGFKDAAKESRGDKENSDASPAAAEEAARRGDWDVAHELARALGPDVAASYSIKHATMELRGGNPEAAADILAERGAPADPRYFALYKEIAGEVLGGAQDGVGEEGLKKFLTSLVDTMSATPEINAEHLADLRRCLEATNLALVRAKCKDADMPVLSAKAATSLLRFCGLVPADRAFFEAGMACREAKELSLAFVFLNRYLDITELMDEGGDASELDNVDFEDTDIPNDFPLPTQHFVEEATREEVRDWVLALSMDQQVEQTLPTRTCGKCNGQTYVAGLTCCRCKGKSEACVVSGYPVPTGQRVLHEGRSANRGDWNEWTMKFGTDPWSGKSAQPKY</sequence>
<evidence type="ECO:0000256" key="1">
    <source>
        <dbReference type="ARBA" id="ARBA00004138"/>
    </source>
</evidence>
<dbReference type="GO" id="GO:0030992">
    <property type="term" value="C:intraciliary transport particle B"/>
    <property type="evidence" value="ECO:0007669"/>
    <property type="project" value="TreeGrafter"/>
</dbReference>
<name>A0A7S0IJW9_MICPS</name>
<keyword evidence="2" id="KW-0853">WD repeat</keyword>
<evidence type="ECO:0000313" key="7">
    <source>
        <dbReference type="EMBL" id="CAD8524034.1"/>
    </source>
</evidence>
<dbReference type="GO" id="GO:0036064">
    <property type="term" value="C:ciliary basal body"/>
    <property type="evidence" value="ECO:0007669"/>
    <property type="project" value="TreeGrafter"/>
</dbReference>
<dbReference type="PANTHER" id="PTHR15722">
    <property type="entry name" value="IFT140/172-RELATED"/>
    <property type="match status" value="1"/>
</dbReference>
<feature type="compositionally biased region" description="Basic and acidic residues" evidence="6">
    <location>
        <begin position="72"/>
        <end position="93"/>
    </location>
</feature>
<keyword evidence="5" id="KW-0966">Cell projection</keyword>
<dbReference type="EMBL" id="HBEQ01013104">
    <property type="protein sequence ID" value="CAD8524034.1"/>
    <property type="molecule type" value="Transcribed_RNA"/>
</dbReference>
<evidence type="ECO:0000256" key="6">
    <source>
        <dbReference type="SAM" id="MobiDB-lite"/>
    </source>
</evidence>
<keyword evidence="4" id="KW-0969">Cilium</keyword>
<proteinExistence type="predicted"/>
<reference evidence="7" key="1">
    <citation type="submission" date="2021-01" db="EMBL/GenBank/DDBJ databases">
        <authorList>
            <person name="Corre E."/>
            <person name="Pelletier E."/>
            <person name="Niang G."/>
            <person name="Scheremetjew M."/>
            <person name="Finn R."/>
            <person name="Kale V."/>
            <person name="Holt S."/>
            <person name="Cochrane G."/>
            <person name="Meng A."/>
            <person name="Brown T."/>
            <person name="Cohen L."/>
        </authorList>
    </citation>
    <scope>NUCLEOTIDE SEQUENCE</scope>
    <source>
        <strain evidence="7">CCMP1723</strain>
    </source>
</reference>
<comment type="subcellular location">
    <subcellularLocation>
        <location evidence="1">Cell projection</location>
        <location evidence="1">Cilium</location>
    </subcellularLocation>
</comment>